<dbReference type="NCBIfam" id="TIGR00738">
    <property type="entry name" value="rrf2_super"/>
    <property type="match status" value="1"/>
</dbReference>
<dbReference type="PANTHER" id="PTHR33221">
    <property type="entry name" value="WINGED HELIX-TURN-HELIX TRANSCRIPTIONAL REGULATOR, RRF2 FAMILY"/>
    <property type="match status" value="1"/>
</dbReference>
<protein>
    <submittedName>
        <fullName evidence="2">Rrf2 family transcriptional regulator</fullName>
    </submittedName>
</protein>
<gene>
    <name evidence="2" type="ORF">VSX56_07130</name>
</gene>
<evidence type="ECO:0000256" key="1">
    <source>
        <dbReference type="ARBA" id="ARBA00023125"/>
    </source>
</evidence>
<dbReference type="RefSeq" id="WP_339112743.1">
    <property type="nucleotide sequence ID" value="NZ_JAYWLC010000004.1"/>
</dbReference>
<dbReference type="InterPro" id="IPR036388">
    <property type="entry name" value="WH-like_DNA-bd_sf"/>
</dbReference>
<comment type="caution">
    <text evidence="2">The sequence shown here is derived from an EMBL/GenBank/DDBJ whole genome shotgun (WGS) entry which is preliminary data.</text>
</comment>
<dbReference type="Proteomes" id="UP001438953">
    <property type="component" value="Unassembled WGS sequence"/>
</dbReference>
<keyword evidence="1" id="KW-0238">DNA-binding</keyword>
<dbReference type="PROSITE" id="PS51197">
    <property type="entry name" value="HTH_RRF2_2"/>
    <property type="match status" value="1"/>
</dbReference>
<reference evidence="2 3" key="2">
    <citation type="submission" date="2024-06" db="EMBL/GenBank/DDBJ databases">
        <title>Thioclava kandeliae sp. nov. from a rhizosphere soil sample of Kandelia candel in a mangrove.</title>
        <authorList>
            <person name="Mu T."/>
        </authorList>
    </citation>
    <scope>NUCLEOTIDE SEQUENCE [LARGE SCALE GENOMIC DNA]</scope>
    <source>
        <strain evidence="2 3">CPCC 100088</strain>
    </source>
</reference>
<organism evidence="2 3">
    <name type="scientific">Thioclava kandeliae</name>
    <dbReference type="NCBI Taxonomy" id="3070818"/>
    <lineage>
        <taxon>Bacteria</taxon>
        <taxon>Pseudomonadati</taxon>
        <taxon>Pseudomonadota</taxon>
        <taxon>Alphaproteobacteria</taxon>
        <taxon>Rhodobacterales</taxon>
        <taxon>Paracoccaceae</taxon>
        <taxon>Thioclava</taxon>
    </lineage>
</organism>
<dbReference type="EMBL" id="JAYWLC010000004">
    <property type="protein sequence ID" value="MER5171549.1"/>
    <property type="molecule type" value="Genomic_DNA"/>
</dbReference>
<dbReference type="InterPro" id="IPR000944">
    <property type="entry name" value="Tscrpt_reg_Rrf2"/>
</dbReference>
<dbReference type="InterPro" id="IPR036390">
    <property type="entry name" value="WH_DNA-bd_sf"/>
</dbReference>
<sequence length="161" mass="17564">MRLTIRTNLAMRSLMFCAINAGRTVRKSEIAENCNASENHLAQVINTLSQRGYIETRRGRAGGMQLARAASEISVGAVFRDFEGGLPFAECFDAEANTCPLAQGCMLRTALAKALEAFFGELDRYSLADLVDNNDRLEEILLLPEGIPPVSACSHRISARA</sequence>
<dbReference type="Pfam" id="PF02082">
    <property type="entry name" value="Rrf2"/>
    <property type="match status" value="1"/>
</dbReference>
<evidence type="ECO:0000313" key="3">
    <source>
        <dbReference type="Proteomes" id="UP001438953"/>
    </source>
</evidence>
<reference evidence="2 3" key="1">
    <citation type="submission" date="2024-01" db="EMBL/GenBank/DDBJ databases">
        <authorList>
            <person name="Deng Y."/>
            <person name="Su J."/>
        </authorList>
    </citation>
    <scope>NUCLEOTIDE SEQUENCE [LARGE SCALE GENOMIC DNA]</scope>
    <source>
        <strain evidence="2 3">CPCC 100088</strain>
    </source>
</reference>
<dbReference type="PANTHER" id="PTHR33221:SF4">
    <property type="entry name" value="HTH-TYPE TRANSCRIPTIONAL REPRESSOR NSRR"/>
    <property type="match status" value="1"/>
</dbReference>
<proteinExistence type="predicted"/>
<dbReference type="Gene3D" id="1.10.10.10">
    <property type="entry name" value="Winged helix-like DNA-binding domain superfamily/Winged helix DNA-binding domain"/>
    <property type="match status" value="1"/>
</dbReference>
<accession>A0ABV1SF64</accession>
<name>A0ABV1SF64_9RHOB</name>
<dbReference type="SUPFAM" id="SSF46785">
    <property type="entry name" value="Winged helix' DNA-binding domain"/>
    <property type="match status" value="1"/>
</dbReference>
<keyword evidence="3" id="KW-1185">Reference proteome</keyword>
<evidence type="ECO:0000313" key="2">
    <source>
        <dbReference type="EMBL" id="MER5171549.1"/>
    </source>
</evidence>